<protein>
    <recommendedName>
        <fullName evidence="3">beta-N-acetylhexosaminidase</fullName>
        <ecNumber evidence="3">3.2.1.52</ecNumber>
    </recommendedName>
</protein>
<reference evidence="7" key="1">
    <citation type="submission" date="2023-01" db="EMBL/GenBank/DDBJ databases">
        <title>Genome assembly of the deep-sea coral Lophelia pertusa.</title>
        <authorList>
            <person name="Herrera S."/>
            <person name="Cordes E."/>
        </authorList>
    </citation>
    <scope>NUCLEOTIDE SEQUENCE</scope>
    <source>
        <strain evidence="7">USNM1676648</strain>
        <tissue evidence="7">Polyp</tissue>
    </source>
</reference>
<dbReference type="InterPro" id="IPR014756">
    <property type="entry name" value="Ig_E-set"/>
</dbReference>
<gene>
    <name evidence="7" type="ORF">OS493_016707</name>
</gene>
<dbReference type="AlphaFoldDB" id="A0A9W9Z314"/>
<proteinExistence type="inferred from homology"/>
<organism evidence="7 8">
    <name type="scientific">Desmophyllum pertusum</name>
    <dbReference type="NCBI Taxonomy" id="174260"/>
    <lineage>
        <taxon>Eukaryota</taxon>
        <taxon>Metazoa</taxon>
        <taxon>Cnidaria</taxon>
        <taxon>Anthozoa</taxon>
        <taxon>Hexacorallia</taxon>
        <taxon>Scleractinia</taxon>
        <taxon>Caryophylliina</taxon>
        <taxon>Caryophylliidae</taxon>
        <taxon>Desmophyllum</taxon>
    </lineage>
</organism>
<evidence type="ECO:0000256" key="4">
    <source>
        <dbReference type="ARBA" id="ARBA00022801"/>
    </source>
</evidence>
<dbReference type="SUPFAM" id="SSF51445">
    <property type="entry name" value="(Trans)glycosidases"/>
    <property type="match status" value="1"/>
</dbReference>
<evidence type="ECO:0000256" key="2">
    <source>
        <dbReference type="ARBA" id="ARBA00006285"/>
    </source>
</evidence>
<keyword evidence="4" id="KW-0378">Hydrolase</keyword>
<dbReference type="GO" id="GO:0004563">
    <property type="term" value="F:beta-N-acetylhexosaminidase activity"/>
    <property type="evidence" value="ECO:0007669"/>
    <property type="project" value="UniProtKB-EC"/>
</dbReference>
<dbReference type="SUPFAM" id="SSF81296">
    <property type="entry name" value="E set domains"/>
    <property type="match status" value="1"/>
</dbReference>
<evidence type="ECO:0000313" key="8">
    <source>
        <dbReference type="Proteomes" id="UP001163046"/>
    </source>
</evidence>
<dbReference type="Gene3D" id="2.60.40.10">
    <property type="entry name" value="Immunoglobulins"/>
    <property type="match status" value="1"/>
</dbReference>
<keyword evidence="8" id="KW-1185">Reference proteome</keyword>
<evidence type="ECO:0000256" key="3">
    <source>
        <dbReference type="ARBA" id="ARBA00012663"/>
    </source>
</evidence>
<feature type="domain" description="Chitobiase C-terminal" evidence="6">
    <location>
        <begin position="60"/>
        <end position="139"/>
    </location>
</feature>
<name>A0A9W9Z314_9CNID</name>
<dbReference type="InterPro" id="IPR017853">
    <property type="entry name" value="GH"/>
</dbReference>
<dbReference type="InterPro" id="IPR004867">
    <property type="entry name" value="CHB_C_dom"/>
</dbReference>
<dbReference type="InterPro" id="IPR015883">
    <property type="entry name" value="Glyco_hydro_20_cat"/>
</dbReference>
<evidence type="ECO:0000256" key="1">
    <source>
        <dbReference type="ARBA" id="ARBA00001231"/>
    </source>
</evidence>
<dbReference type="Pfam" id="PF03174">
    <property type="entry name" value="CHB_HEX_C"/>
    <property type="match status" value="1"/>
</dbReference>
<accession>A0A9W9Z314</accession>
<evidence type="ECO:0000259" key="6">
    <source>
        <dbReference type="Pfam" id="PF03174"/>
    </source>
</evidence>
<dbReference type="OrthoDB" id="6151215at2759"/>
<dbReference type="Proteomes" id="UP001163046">
    <property type="component" value="Unassembled WGS sequence"/>
</dbReference>
<dbReference type="InterPro" id="IPR013783">
    <property type="entry name" value="Ig-like_fold"/>
</dbReference>
<dbReference type="Gene3D" id="3.20.20.80">
    <property type="entry name" value="Glycosidases"/>
    <property type="match status" value="1"/>
</dbReference>
<comment type="similarity">
    <text evidence="2">Belongs to the glycosyl hydrolase 20 family.</text>
</comment>
<sequence>MWGELVRTADQMNGMIFPRLLALAERAWHKASWEDLEGGERNKEIGEDWVKFANTLGYRELGRLDKMGMAYRVPPPIARVICKEAVCNKLHVTTELPGLKVEFSTDDGLTWNDITAETEVNGDIKLRTRSADQNRFSRVIRLDRTHWRKG</sequence>
<feature type="domain" description="Glycoside hydrolase family 20 catalytic" evidence="5">
    <location>
        <begin position="1"/>
        <end position="30"/>
    </location>
</feature>
<dbReference type="EC" id="3.2.1.52" evidence="3"/>
<dbReference type="Pfam" id="PF00728">
    <property type="entry name" value="Glyco_hydro_20"/>
    <property type="match status" value="1"/>
</dbReference>
<comment type="caution">
    <text evidence="7">The sequence shown here is derived from an EMBL/GenBank/DDBJ whole genome shotgun (WGS) entry which is preliminary data.</text>
</comment>
<comment type="catalytic activity">
    <reaction evidence="1">
        <text>Hydrolysis of terminal non-reducing N-acetyl-D-hexosamine residues in N-acetyl-beta-D-hexosaminides.</text>
        <dbReference type="EC" id="3.2.1.52"/>
    </reaction>
</comment>
<dbReference type="EMBL" id="MU826834">
    <property type="protein sequence ID" value="KAJ7372788.1"/>
    <property type="molecule type" value="Genomic_DNA"/>
</dbReference>
<dbReference type="GO" id="GO:0005975">
    <property type="term" value="P:carbohydrate metabolic process"/>
    <property type="evidence" value="ECO:0007669"/>
    <property type="project" value="InterPro"/>
</dbReference>
<evidence type="ECO:0000259" key="5">
    <source>
        <dbReference type="Pfam" id="PF00728"/>
    </source>
</evidence>
<evidence type="ECO:0000313" key="7">
    <source>
        <dbReference type="EMBL" id="KAJ7372788.1"/>
    </source>
</evidence>